<dbReference type="EMBL" id="JACOFZ010000006">
    <property type="protein sequence ID" value="MBC3882634.1"/>
    <property type="molecule type" value="Genomic_DNA"/>
</dbReference>
<comment type="caution">
    <text evidence="1">The sequence shown here is derived from an EMBL/GenBank/DDBJ whole genome shotgun (WGS) entry which is preliminary data.</text>
</comment>
<dbReference type="RefSeq" id="WP_186917249.1">
    <property type="nucleotide sequence ID" value="NZ_JACOFZ010000006.1"/>
</dbReference>
<gene>
    <name evidence="1" type="ORF">H8K36_14690</name>
</gene>
<evidence type="ECO:0000313" key="2">
    <source>
        <dbReference type="Proteomes" id="UP000627446"/>
    </source>
</evidence>
<proteinExistence type="predicted"/>
<dbReference type="Proteomes" id="UP000627446">
    <property type="component" value="Unassembled WGS sequence"/>
</dbReference>
<sequence length="90" mass="9938">MIATFKVERVELEGAASSVVMYGKVQNGEIVRGMVLEIPFNNSFSMGCEIDEISHQESDVRIVIKTEDADEADFVASFNPVGETLNVVRQ</sequence>
<name>A0A923HNH7_9BURK</name>
<protein>
    <submittedName>
        <fullName evidence="1">Uncharacterized protein</fullName>
    </submittedName>
</protein>
<accession>A0A923HNH7</accession>
<organism evidence="1 2">
    <name type="scientific">Undibacterium nitidum</name>
    <dbReference type="NCBI Taxonomy" id="2762298"/>
    <lineage>
        <taxon>Bacteria</taxon>
        <taxon>Pseudomonadati</taxon>
        <taxon>Pseudomonadota</taxon>
        <taxon>Betaproteobacteria</taxon>
        <taxon>Burkholderiales</taxon>
        <taxon>Oxalobacteraceae</taxon>
        <taxon>Undibacterium</taxon>
    </lineage>
</organism>
<reference evidence="1" key="1">
    <citation type="submission" date="2020-08" db="EMBL/GenBank/DDBJ databases">
        <title>Novel species isolated from subtropical streams in China.</title>
        <authorList>
            <person name="Lu H."/>
        </authorList>
    </citation>
    <scope>NUCLEOTIDE SEQUENCE</scope>
    <source>
        <strain evidence="1">LX22W</strain>
    </source>
</reference>
<evidence type="ECO:0000313" key="1">
    <source>
        <dbReference type="EMBL" id="MBC3882634.1"/>
    </source>
</evidence>
<dbReference type="AlphaFoldDB" id="A0A923HNH7"/>
<keyword evidence="2" id="KW-1185">Reference proteome</keyword>